<keyword evidence="4" id="KW-1185">Reference proteome</keyword>
<dbReference type="AlphaFoldDB" id="A0AAF0U8E3"/>
<dbReference type="PANTHER" id="PTHR33499">
    <property type="entry name" value="OS12G0282400 PROTEIN-RELATED"/>
    <property type="match status" value="1"/>
</dbReference>
<reference evidence="3" key="1">
    <citation type="submission" date="2023-08" db="EMBL/GenBank/DDBJ databases">
        <title>A de novo genome assembly of Solanum verrucosum Schlechtendal, a Mexican diploid species geographically isolated from the other diploid A-genome species in potato relatives.</title>
        <authorList>
            <person name="Hosaka K."/>
        </authorList>
    </citation>
    <scope>NUCLEOTIDE SEQUENCE</scope>
    <source>
        <tissue evidence="3">Young leaves</tissue>
    </source>
</reference>
<evidence type="ECO:0000256" key="2">
    <source>
        <dbReference type="SAM" id="MobiDB-lite"/>
    </source>
</evidence>
<proteinExistence type="predicted"/>
<gene>
    <name evidence="3" type="ORF">MTR67_034446</name>
</gene>
<name>A0AAF0U8E3_SOLVR</name>
<protein>
    <recommendedName>
        <fullName evidence="5">DUF4216 domain-containing protein</fullName>
    </recommendedName>
</protein>
<sequence length="862" mass="98288">MVDLLTPSRGPMKNVTRFKGYIINGYRFHVQDYDKRLRTQNCGIVVAGETNEEDRIIDYYGELTEILELQFLQGRRLVFFRRMWFDVYDNERGVKMDEYDFKNDDYFQDLHDSIDRKRKRTHTGSMVVQKTLIGKSKGCSAAYYDRNELASDKNLMQPCLDLIEDETSFPHENLEVMQETPRSKPEMGRGKGFASLRSVRGSVENITMVGNNKGLNSATSNQNIITQKTNVVPPGLDALEDETSFPNDNLEVTQETMRSKPAKENGQRITSICSGKGSSVLQRTFIGKSKNYSVPSSNKNELAHSRKLMQPGFDLIEVDIFFPRDDLEVMGRGKGFTSLSSVRGSIGKRMMVENNSGLNYAIYDKTVVAQKTNFVCPNFDAIEVKTSFPHDGHEVMQETIRSKPGKKNGKNVKSVGSARGNPFLQRTSIGKSKGYSVVSSDSNVPAHNKNLRQPEFNLIEHDTSFPRDDIEVMQEALRNKSARERGQSFTYVGSPRRCAEKRTLNGKSKDSKNTEYDLNELAQNSSCVTLGLDPMEDDLTLPQDEVEVMQDTRTSKTGLCDFDKVKKVRGPNLCKVVTGLKPGEKLRVTFYHNRVVGDHHALFSRHLGSLVHDRNMCPLRVHSWTDIEEAKLEHMRGAITEKFDSDDMNGHRHHVLKYMRRLWNNWRGSLHMNVKSKPLQTVLKDVPEGVNKSDWEWLVKEHFLSEKFKETSMRNAMNRSKLSMPHHTGSKPIREIIYELGGKHGNPPDLATIFFETRKKDNKLLEPETNKKYRKSRIVGFGGGITIKDLREGSSTKNALLEQLNVSRKEKAALLEELNASRKENDSMKRRMDRIEKRCEMFENAFFRDPSSPPSSSEQNTG</sequence>
<dbReference type="Proteomes" id="UP001234989">
    <property type="component" value="Chromosome 8"/>
</dbReference>
<dbReference type="PANTHER" id="PTHR33499:SF35">
    <property type="entry name" value="TRANSPOSASE MUDR PLANT DOMAIN-CONTAINING PROTEIN"/>
    <property type="match status" value="1"/>
</dbReference>
<organism evidence="3 4">
    <name type="scientific">Solanum verrucosum</name>
    <dbReference type="NCBI Taxonomy" id="315347"/>
    <lineage>
        <taxon>Eukaryota</taxon>
        <taxon>Viridiplantae</taxon>
        <taxon>Streptophyta</taxon>
        <taxon>Embryophyta</taxon>
        <taxon>Tracheophyta</taxon>
        <taxon>Spermatophyta</taxon>
        <taxon>Magnoliopsida</taxon>
        <taxon>eudicotyledons</taxon>
        <taxon>Gunneridae</taxon>
        <taxon>Pentapetalae</taxon>
        <taxon>asterids</taxon>
        <taxon>lamiids</taxon>
        <taxon>Solanales</taxon>
        <taxon>Solanaceae</taxon>
        <taxon>Solanoideae</taxon>
        <taxon>Solaneae</taxon>
        <taxon>Solanum</taxon>
    </lineage>
</organism>
<feature type="coiled-coil region" evidence="1">
    <location>
        <begin position="797"/>
        <end position="845"/>
    </location>
</feature>
<dbReference type="Pfam" id="PF03004">
    <property type="entry name" value="Transposase_24"/>
    <property type="match status" value="1"/>
</dbReference>
<evidence type="ECO:0000313" key="3">
    <source>
        <dbReference type="EMBL" id="WMV41061.1"/>
    </source>
</evidence>
<evidence type="ECO:0000256" key="1">
    <source>
        <dbReference type="SAM" id="Coils"/>
    </source>
</evidence>
<accession>A0AAF0U8E3</accession>
<dbReference type="InterPro" id="IPR004252">
    <property type="entry name" value="Probable_transposase_24"/>
</dbReference>
<dbReference type="EMBL" id="CP133619">
    <property type="protein sequence ID" value="WMV41061.1"/>
    <property type="molecule type" value="Genomic_DNA"/>
</dbReference>
<evidence type="ECO:0008006" key="5">
    <source>
        <dbReference type="Google" id="ProtNLM"/>
    </source>
</evidence>
<feature type="region of interest" description="Disordered" evidence="2">
    <location>
        <begin position="398"/>
        <end position="426"/>
    </location>
</feature>
<keyword evidence="1" id="KW-0175">Coiled coil</keyword>
<evidence type="ECO:0000313" key="4">
    <source>
        <dbReference type="Proteomes" id="UP001234989"/>
    </source>
</evidence>